<organism evidence="3 4">
    <name type="scientific">Musa troglodytarum</name>
    <name type="common">fe'i banana</name>
    <dbReference type="NCBI Taxonomy" id="320322"/>
    <lineage>
        <taxon>Eukaryota</taxon>
        <taxon>Viridiplantae</taxon>
        <taxon>Streptophyta</taxon>
        <taxon>Embryophyta</taxon>
        <taxon>Tracheophyta</taxon>
        <taxon>Spermatophyta</taxon>
        <taxon>Magnoliopsida</taxon>
        <taxon>Liliopsida</taxon>
        <taxon>Zingiberales</taxon>
        <taxon>Musaceae</taxon>
        <taxon>Musa</taxon>
    </lineage>
</organism>
<dbReference type="PANTHER" id="PTHR30620:SF83">
    <property type="entry name" value="GLYCOSYL HYDROLASE FAMILY 3 N TERMINAL DOMAIN CONTAINING PROTEIN, EXPRESSED"/>
    <property type="match status" value="1"/>
</dbReference>
<gene>
    <name evidence="3" type="ORF">MUK42_04273</name>
</gene>
<evidence type="ECO:0000256" key="1">
    <source>
        <dbReference type="ARBA" id="ARBA00022801"/>
    </source>
</evidence>
<evidence type="ECO:0000259" key="2">
    <source>
        <dbReference type="Pfam" id="PF00933"/>
    </source>
</evidence>
<dbReference type="PRINTS" id="PR00133">
    <property type="entry name" value="GLHYDRLASE3"/>
</dbReference>
<proteinExistence type="predicted"/>
<dbReference type="EMBL" id="CP097509">
    <property type="protein sequence ID" value="URE19712.1"/>
    <property type="molecule type" value="Genomic_DNA"/>
</dbReference>
<dbReference type="InterPro" id="IPR017853">
    <property type="entry name" value="GH"/>
</dbReference>
<keyword evidence="4" id="KW-1185">Reference proteome</keyword>
<name>A0A9E7GWT8_9LILI</name>
<protein>
    <submittedName>
        <fullName evidence="3">Lysosomal beta glucosidase-like</fullName>
    </submittedName>
</protein>
<dbReference type="PANTHER" id="PTHR30620">
    <property type="entry name" value="PERIPLASMIC BETA-GLUCOSIDASE-RELATED"/>
    <property type="match status" value="1"/>
</dbReference>
<dbReference type="Gene3D" id="3.20.20.300">
    <property type="entry name" value="Glycoside hydrolase, family 3, N-terminal domain"/>
    <property type="match status" value="1"/>
</dbReference>
<dbReference type="InterPro" id="IPR001764">
    <property type="entry name" value="Glyco_hydro_3_N"/>
</dbReference>
<keyword evidence="1" id="KW-0378">Hydrolase</keyword>
<dbReference type="GO" id="GO:0008422">
    <property type="term" value="F:beta-glucosidase activity"/>
    <property type="evidence" value="ECO:0007669"/>
    <property type="project" value="TreeGrafter"/>
</dbReference>
<dbReference type="InterPro" id="IPR051915">
    <property type="entry name" value="Cellulose_Degrad_GH3"/>
</dbReference>
<evidence type="ECO:0000313" key="3">
    <source>
        <dbReference type="EMBL" id="URE19712.1"/>
    </source>
</evidence>
<dbReference type="InterPro" id="IPR036962">
    <property type="entry name" value="Glyco_hydro_3_N_sf"/>
</dbReference>
<evidence type="ECO:0000313" key="4">
    <source>
        <dbReference type="Proteomes" id="UP001055439"/>
    </source>
</evidence>
<feature type="domain" description="Glycoside hydrolase family 3 N-terminal" evidence="2">
    <location>
        <begin position="3"/>
        <end position="172"/>
    </location>
</feature>
<dbReference type="Proteomes" id="UP001055439">
    <property type="component" value="Chromosome 7"/>
</dbReference>
<dbReference type="Pfam" id="PF00933">
    <property type="entry name" value="Glyco_hydro_3"/>
    <property type="match status" value="1"/>
</dbReference>
<sequence>MIYGIDAVHVHNNVYNATIFPHNICLGATRDPDLVKRIGVATALEVRVTCIPYAFAPCVAVCRDPRWGRCYEIYSEDHKVVQAMTRIILGLVYWEISLPANYKKDFPYVAGKNNVAACAKHFVGDGGTQKGINETNTIIDLNGLLGIHMRAYIDSIAKSVSTVMVSYSSWNGG</sequence>
<reference evidence="3" key="1">
    <citation type="submission" date="2022-05" db="EMBL/GenBank/DDBJ databases">
        <title>The Musa troglodytarum L. genome provides insights into the mechanism of non-climacteric behaviour and enrichment of carotenoids.</title>
        <authorList>
            <person name="Wang J."/>
        </authorList>
    </citation>
    <scope>NUCLEOTIDE SEQUENCE</scope>
    <source>
        <tissue evidence="3">Leaf</tissue>
    </source>
</reference>
<dbReference type="AlphaFoldDB" id="A0A9E7GWT8"/>
<dbReference type="GO" id="GO:0009251">
    <property type="term" value="P:glucan catabolic process"/>
    <property type="evidence" value="ECO:0007669"/>
    <property type="project" value="TreeGrafter"/>
</dbReference>
<dbReference type="OrthoDB" id="416222at2759"/>
<accession>A0A9E7GWT8</accession>
<dbReference type="SUPFAM" id="SSF51445">
    <property type="entry name" value="(Trans)glycosidases"/>
    <property type="match status" value="1"/>
</dbReference>